<name>A0A8S2EJG6_9BILA</name>
<proteinExistence type="predicted"/>
<feature type="non-terminal residue" evidence="1">
    <location>
        <position position="1"/>
    </location>
</feature>
<reference evidence="1" key="1">
    <citation type="submission" date="2021-02" db="EMBL/GenBank/DDBJ databases">
        <authorList>
            <person name="Nowell W R."/>
        </authorList>
    </citation>
    <scope>NUCLEOTIDE SEQUENCE</scope>
</reference>
<dbReference type="EMBL" id="CAJOBA010037790">
    <property type="protein sequence ID" value="CAF4048850.1"/>
    <property type="molecule type" value="Genomic_DNA"/>
</dbReference>
<evidence type="ECO:0000313" key="3">
    <source>
        <dbReference type="Proteomes" id="UP000677228"/>
    </source>
</evidence>
<gene>
    <name evidence="1" type="ORF">OVA965_LOCUS25841</name>
    <name evidence="2" type="ORF">TMI583_LOCUS26570</name>
</gene>
<dbReference type="AlphaFoldDB" id="A0A8S2EJG6"/>
<dbReference type="EMBL" id="CAJNOK010016243">
    <property type="protein sequence ID" value="CAF1241353.1"/>
    <property type="molecule type" value="Genomic_DNA"/>
</dbReference>
<protein>
    <submittedName>
        <fullName evidence="1">Uncharacterized protein</fullName>
    </submittedName>
</protein>
<sequence length="37" mass="4408">VQQQRHPQPAQHHPLLQLLARVQRRPLPSPQAQRQLR</sequence>
<dbReference type="Proteomes" id="UP000682733">
    <property type="component" value="Unassembled WGS sequence"/>
</dbReference>
<accession>A0A8S2EJG6</accession>
<comment type="caution">
    <text evidence="1">The sequence shown here is derived from an EMBL/GenBank/DDBJ whole genome shotgun (WGS) entry which is preliminary data.</text>
</comment>
<dbReference type="Proteomes" id="UP000677228">
    <property type="component" value="Unassembled WGS sequence"/>
</dbReference>
<organism evidence="1 3">
    <name type="scientific">Didymodactylos carnosus</name>
    <dbReference type="NCBI Taxonomy" id="1234261"/>
    <lineage>
        <taxon>Eukaryota</taxon>
        <taxon>Metazoa</taxon>
        <taxon>Spiralia</taxon>
        <taxon>Gnathifera</taxon>
        <taxon>Rotifera</taxon>
        <taxon>Eurotatoria</taxon>
        <taxon>Bdelloidea</taxon>
        <taxon>Philodinida</taxon>
        <taxon>Philodinidae</taxon>
        <taxon>Didymodactylos</taxon>
    </lineage>
</organism>
<evidence type="ECO:0000313" key="2">
    <source>
        <dbReference type="EMBL" id="CAF4048850.1"/>
    </source>
</evidence>
<evidence type="ECO:0000313" key="1">
    <source>
        <dbReference type="EMBL" id="CAF1241353.1"/>
    </source>
</evidence>